<dbReference type="InterPro" id="IPR056682">
    <property type="entry name" value="DUF7780"/>
</dbReference>
<evidence type="ECO:0000313" key="5">
    <source>
        <dbReference type="Proteomes" id="UP000289340"/>
    </source>
</evidence>
<evidence type="ECO:0000256" key="2">
    <source>
        <dbReference type="SAM" id="Phobius"/>
    </source>
</evidence>
<protein>
    <recommendedName>
        <fullName evidence="3">DUF7780 domain-containing protein</fullName>
    </recommendedName>
</protein>
<keyword evidence="2" id="KW-0472">Membrane</keyword>
<dbReference type="AlphaFoldDB" id="A0A445LBI7"/>
<name>A0A445LBI7_GLYSO</name>
<feature type="region of interest" description="Disordered" evidence="1">
    <location>
        <begin position="1"/>
        <end position="22"/>
    </location>
</feature>
<keyword evidence="5" id="KW-1185">Reference proteome</keyword>
<keyword evidence="2" id="KW-1133">Transmembrane helix</keyword>
<dbReference type="Gramene" id="XM_028369491.1">
    <property type="protein sequence ID" value="XP_028225292.1"/>
    <property type="gene ID" value="LOC114406714"/>
</dbReference>
<organism evidence="4 5">
    <name type="scientific">Glycine soja</name>
    <name type="common">Wild soybean</name>
    <dbReference type="NCBI Taxonomy" id="3848"/>
    <lineage>
        <taxon>Eukaryota</taxon>
        <taxon>Viridiplantae</taxon>
        <taxon>Streptophyta</taxon>
        <taxon>Embryophyta</taxon>
        <taxon>Tracheophyta</taxon>
        <taxon>Spermatophyta</taxon>
        <taxon>Magnoliopsida</taxon>
        <taxon>eudicotyledons</taxon>
        <taxon>Gunneridae</taxon>
        <taxon>Pentapetalae</taxon>
        <taxon>rosids</taxon>
        <taxon>fabids</taxon>
        <taxon>Fabales</taxon>
        <taxon>Fabaceae</taxon>
        <taxon>Papilionoideae</taxon>
        <taxon>50 kb inversion clade</taxon>
        <taxon>NPAAA clade</taxon>
        <taxon>indigoferoid/millettioid clade</taxon>
        <taxon>Phaseoleae</taxon>
        <taxon>Glycine</taxon>
        <taxon>Glycine subgen. Soja</taxon>
    </lineage>
</organism>
<evidence type="ECO:0000313" key="4">
    <source>
        <dbReference type="EMBL" id="RZC20530.1"/>
    </source>
</evidence>
<evidence type="ECO:0000256" key="1">
    <source>
        <dbReference type="SAM" id="MobiDB-lite"/>
    </source>
</evidence>
<dbReference type="PANTHER" id="PTHR34960">
    <property type="entry name" value="EMB|CAB68146.1-RELATED"/>
    <property type="match status" value="1"/>
</dbReference>
<comment type="caution">
    <text evidence="4">The sequence shown here is derived from an EMBL/GenBank/DDBJ whole genome shotgun (WGS) entry which is preliminary data.</text>
</comment>
<feature type="domain" description="DUF7780" evidence="3">
    <location>
        <begin position="103"/>
        <end position="397"/>
    </location>
</feature>
<reference evidence="4 5" key="1">
    <citation type="submission" date="2018-09" db="EMBL/GenBank/DDBJ databases">
        <title>A high-quality reference genome of wild soybean provides a powerful tool to mine soybean genomes.</title>
        <authorList>
            <person name="Xie M."/>
            <person name="Chung C.Y.L."/>
            <person name="Li M.-W."/>
            <person name="Wong F.-L."/>
            <person name="Chan T.-F."/>
            <person name="Lam H.-M."/>
        </authorList>
    </citation>
    <scope>NUCLEOTIDE SEQUENCE [LARGE SCALE GENOMIC DNA]</scope>
    <source>
        <strain evidence="5">cv. W05</strain>
        <tissue evidence="4">Hypocotyl of etiolated seedlings</tissue>
    </source>
</reference>
<sequence>MQQPAMTKAKSDSDNNNSSGMGMLLVLFPQDKSSTSTSNTDIKPMFNFPSPSKSLFSKAQSTISICLLLLFTTLLLFTLSTLPNALPTPPPPPPTPKPTPHHFALQRMGTLHRRGTKSMTDLLICHVAEETPLEDFRLFLRLLHRSSLTSSSDVVFLFPSPSSSLKFTPVIQQENTAFSSLLHLHAHLNSTRWRQHPKSSFDPNRFISKPQLQQKQQREPLWGPKTRTNLNSSRDSLSYGSVLSFDATELDPENSLSGFLDKVPLTLRRWACYPMLLGRVRRSFKHVMLADVKSLLIFKDPLGRVRNRSPDSVVLFTKTEKHGKRTQRAVVSSVIMGGARGVRRLSGTAVVEIVRAATQHKKKKNSVTESAVLSQLVGGSEFVLKNKNVNLIASSESIPEVTTASASSSVSKTSFSDSAMVQRGVSNHDLNYVIMRQICSSVVDSSVYSDC</sequence>
<gene>
    <name evidence="4" type="ORF">D0Y65_007085</name>
</gene>
<dbReference type="PANTHER" id="PTHR34960:SF1">
    <property type="entry name" value="EMB|CAB68146.1-RELATED"/>
    <property type="match status" value="1"/>
</dbReference>
<dbReference type="Pfam" id="PF25002">
    <property type="entry name" value="DUF7780"/>
    <property type="match status" value="1"/>
</dbReference>
<evidence type="ECO:0000259" key="3">
    <source>
        <dbReference type="Pfam" id="PF25002"/>
    </source>
</evidence>
<feature type="transmembrane region" description="Helical" evidence="2">
    <location>
        <begin position="62"/>
        <end position="82"/>
    </location>
</feature>
<proteinExistence type="predicted"/>
<dbReference type="Proteomes" id="UP000289340">
    <property type="component" value="Chromosome 3"/>
</dbReference>
<accession>A0A445LBI7</accession>
<dbReference type="EMBL" id="QZWG01000003">
    <property type="protein sequence ID" value="RZC20530.1"/>
    <property type="molecule type" value="Genomic_DNA"/>
</dbReference>
<keyword evidence="2" id="KW-0812">Transmembrane</keyword>